<comment type="caution">
    <text evidence="10">The sequence shown here is derived from an EMBL/GenBank/DDBJ whole genome shotgun (WGS) entry which is preliminary data.</text>
</comment>
<keyword evidence="7" id="KW-0808">Transferase</keyword>
<evidence type="ECO:0000256" key="1">
    <source>
        <dbReference type="ARBA" id="ARBA00000729"/>
    </source>
</evidence>
<evidence type="ECO:0000256" key="7">
    <source>
        <dbReference type="ARBA" id="ARBA00022679"/>
    </source>
</evidence>
<dbReference type="GO" id="GO:0008654">
    <property type="term" value="P:phospholipid biosynthetic process"/>
    <property type="evidence" value="ECO:0007669"/>
    <property type="project" value="InterPro"/>
</dbReference>
<proteinExistence type="inferred from homology"/>
<dbReference type="PROSITE" id="PS00379">
    <property type="entry name" value="CDP_ALCOHOL_P_TRANSF"/>
    <property type="match status" value="1"/>
</dbReference>
<keyword evidence="9" id="KW-0812">Transmembrane</keyword>
<dbReference type="AlphaFoldDB" id="X0REY7"/>
<evidence type="ECO:0000256" key="3">
    <source>
        <dbReference type="ARBA" id="ARBA00007897"/>
    </source>
</evidence>
<reference evidence="10" key="1">
    <citation type="journal article" date="2014" name="Front. Microbiol.">
        <title>High frequency of phylogenetically diverse reductive dehalogenase-homologous genes in deep subseafloor sedimentary metagenomes.</title>
        <authorList>
            <person name="Kawai M."/>
            <person name="Futagami T."/>
            <person name="Toyoda A."/>
            <person name="Takaki Y."/>
            <person name="Nishi S."/>
            <person name="Hori S."/>
            <person name="Arai W."/>
            <person name="Tsubouchi T."/>
            <person name="Morono Y."/>
            <person name="Uchiyama I."/>
            <person name="Ito T."/>
            <person name="Fujiyama A."/>
            <person name="Inagaki F."/>
            <person name="Takami H."/>
        </authorList>
    </citation>
    <scope>NUCLEOTIDE SEQUENCE</scope>
    <source>
        <strain evidence="10">Expedition CK06-06</strain>
    </source>
</reference>
<dbReference type="Gene3D" id="3.90.550.10">
    <property type="entry name" value="Spore Coat Polysaccharide Biosynthesis Protein SpsA, Chain A"/>
    <property type="match status" value="1"/>
</dbReference>
<gene>
    <name evidence="10" type="ORF">S01H1_12234</name>
</gene>
<comment type="catalytic activity">
    <reaction evidence="1">
        <text>1D-myo-inositol 3-phosphate + CTP + H(+) = CDP-1L-myo-inositol + diphosphate</text>
        <dbReference type="Rhea" id="RHEA:30647"/>
        <dbReference type="ChEBI" id="CHEBI:15378"/>
        <dbReference type="ChEBI" id="CHEBI:33019"/>
        <dbReference type="ChEBI" id="CHEBI:37563"/>
        <dbReference type="ChEBI" id="CHEBI:58401"/>
        <dbReference type="ChEBI" id="CHEBI:62573"/>
        <dbReference type="EC" id="2.7.7.74"/>
    </reaction>
</comment>
<feature type="transmembrane region" description="Helical" evidence="9">
    <location>
        <begin position="192"/>
        <end position="212"/>
    </location>
</feature>
<evidence type="ECO:0000256" key="4">
    <source>
        <dbReference type="ARBA" id="ARBA00012504"/>
    </source>
</evidence>
<keyword evidence="9" id="KW-0472">Membrane</keyword>
<feature type="transmembrane region" description="Helical" evidence="9">
    <location>
        <begin position="320"/>
        <end position="352"/>
    </location>
</feature>
<feature type="non-terminal residue" evidence="10">
    <location>
        <position position="1"/>
    </location>
</feature>
<dbReference type="EC" id="2.7.8.34" evidence="5"/>
<name>X0REY7_9ZZZZ</name>
<comment type="similarity">
    <text evidence="2">In the C-terminal section; belongs to the CDP-alcohol phosphatidyltransferase class-I family.</text>
</comment>
<feature type="transmembrane region" description="Helical" evidence="9">
    <location>
        <begin position="275"/>
        <end position="294"/>
    </location>
</feature>
<dbReference type="Gene3D" id="1.20.120.1760">
    <property type="match status" value="1"/>
</dbReference>
<dbReference type="Pfam" id="PF01066">
    <property type="entry name" value="CDP-OH_P_transf"/>
    <property type="match status" value="1"/>
</dbReference>
<dbReference type="GO" id="GO:0016780">
    <property type="term" value="F:phosphotransferase activity, for other substituted phosphate groups"/>
    <property type="evidence" value="ECO:0007669"/>
    <property type="project" value="InterPro"/>
</dbReference>
<dbReference type="InterPro" id="IPR043130">
    <property type="entry name" value="CDP-OH_PTrfase_TM_dom"/>
</dbReference>
<keyword evidence="9" id="KW-1133">Transmembrane helix</keyword>
<dbReference type="InterPro" id="IPR048254">
    <property type="entry name" value="CDP_ALCOHOL_P_TRANSF_CS"/>
</dbReference>
<evidence type="ECO:0000256" key="2">
    <source>
        <dbReference type="ARBA" id="ARBA00006982"/>
    </source>
</evidence>
<dbReference type="EC" id="2.7.7.74" evidence="4"/>
<accession>X0REY7</accession>
<evidence type="ECO:0000256" key="5">
    <source>
        <dbReference type="ARBA" id="ARBA00013268"/>
    </source>
</evidence>
<evidence type="ECO:0000256" key="9">
    <source>
        <dbReference type="SAM" id="Phobius"/>
    </source>
</evidence>
<protein>
    <recommendedName>
        <fullName evidence="6">Bifunctional IPC transferase and DIPP synthase</fullName>
        <ecNumber evidence="4">2.7.7.74</ecNumber>
        <ecNumber evidence="5">2.7.8.34</ecNumber>
    </recommendedName>
</protein>
<dbReference type="InterPro" id="IPR000462">
    <property type="entry name" value="CDP-OH_P_trans"/>
</dbReference>
<comment type="catalytic activity">
    <reaction evidence="8">
        <text>CDP-1L-myo-inositol + 1D-myo-inositol 3-phosphate = bis(1L-myo-inositol) 3,1'-phosphate 1-phosphate + CMP + H(+)</text>
        <dbReference type="Rhea" id="RHEA:31327"/>
        <dbReference type="ChEBI" id="CHEBI:15378"/>
        <dbReference type="ChEBI" id="CHEBI:58401"/>
        <dbReference type="ChEBI" id="CHEBI:60377"/>
        <dbReference type="ChEBI" id="CHEBI:62573"/>
        <dbReference type="ChEBI" id="CHEBI:62576"/>
        <dbReference type="EC" id="2.7.8.34"/>
    </reaction>
</comment>
<comment type="similarity">
    <text evidence="3">In the N-terminal section; belongs to the MobA family.</text>
</comment>
<dbReference type="GO" id="GO:0016020">
    <property type="term" value="C:membrane"/>
    <property type="evidence" value="ECO:0007669"/>
    <property type="project" value="InterPro"/>
</dbReference>
<dbReference type="EMBL" id="BARS01006263">
    <property type="protein sequence ID" value="GAF67459.1"/>
    <property type="molecule type" value="Genomic_DNA"/>
</dbReference>
<sequence>LGNGASALAACDKVGTAPFLLTMADHLIDPSLIKAVLRAGPREGEVCLAVDRHKADIFDPQDATKVTLSNDRVVRIGKGLEVWDAADTGVFLCTRGLFEGIRLAGARQKHSLSDAVGELAAAGRVIAVDVSGASWLDVDTPEALREARRRLLATLSKGGEDGYVSACLNRPISTRLSARLADTAVTPNQISVVSFLISVIGAGLLALGPYAANLVGGLVIQLASIIDGCDGEIARLKQLASPGGGWLDTLLDRYADLAVALAVTFAYATSHPGPLPWLGGLLAACGFILASYVTKEFALRHGRSYPNDVLNRLKRRDLRLFAICLGAIVGRPFEALLAVGALSHACVVGILIRGWAISRSNQSYEGG</sequence>
<evidence type="ECO:0000313" key="10">
    <source>
        <dbReference type="EMBL" id="GAF67459.1"/>
    </source>
</evidence>
<dbReference type="SUPFAM" id="SSF53448">
    <property type="entry name" value="Nucleotide-diphospho-sugar transferases"/>
    <property type="match status" value="1"/>
</dbReference>
<evidence type="ECO:0000256" key="6">
    <source>
        <dbReference type="ARBA" id="ARBA00018322"/>
    </source>
</evidence>
<organism evidence="10">
    <name type="scientific">marine sediment metagenome</name>
    <dbReference type="NCBI Taxonomy" id="412755"/>
    <lineage>
        <taxon>unclassified sequences</taxon>
        <taxon>metagenomes</taxon>
        <taxon>ecological metagenomes</taxon>
    </lineage>
</organism>
<dbReference type="InterPro" id="IPR029044">
    <property type="entry name" value="Nucleotide-diphossugar_trans"/>
</dbReference>
<evidence type="ECO:0000256" key="8">
    <source>
        <dbReference type="ARBA" id="ARBA00049235"/>
    </source>
</evidence>